<sequence length="591" mass="67724">MQPGTEPSPLPSSGTMHGTDSPHAERRRHPRRRRDFGQQKQTPAQPYKTGKDRQAQDADNSEEIGRAEAANGAEESNGTEDPEAVALYDCSICTGEFLMKDGIVSCAEHFICNDCVVQTFTLAAENPVSGIFPVKCCMKASGSRRGPIILRRRLVQQLLPHEVNETYGRKEQEYYTPPALKLYCVDYRAWLPPKTFQDKGQYSLATCACGTTMCVGCKGAWQEHHRCTDPNDPDAKPDWLPPYSDDCRIKKCPGCRMYIEHESACNHMTCQFCRYEWCFICLLPWEDFHAADGCPVYRDPEDGYDDEGYENTERGLHRDTGLNREGLNRKGEEPLAAQDSNIGPNHWDYDSDRDSNDGDDYADHHEHQGELYGWGEHQGELYGWGTIYQPEPIVHIDPEEEAEREYRDQLDTTFPLAEHSFDSLTTARIDCGHTWSYRNTGDSCSVCDYTMPYFHFRCSTCGVIACDFCRSDWTRRLEFHVPHASNMVAVLEWAEKGEVPFKTHKKAFWRAMHEADAVPVWSISLMFQQYEKSLFELQPFLYFDFGIKEMIDALEQEMERDELYIAEEDVGFAGNAMTFRLDTNPFAPLLW</sequence>
<keyword evidence="4" id="KW-0863">Zinc-finger</keyword>
<gene>
    <name evidence="9" type="ORF">N0V89_009383</name>
</gene>
<dbReference type="Pfam" id="PF22191">
    <property type="entry name" value="IBR_1"/>
    <property type="match status" value="1"/>
</dbReference>
<keyword evidence="2" id="KW-0479">Metal-binding</keyword>
<keyword evidence="10" id="KW-1185">Reference proteome</keyword>
<evidence type="ECO:0000256" key="1">
    <source>
        <dbReference type="ARBA" id="ARBA00022679"/>
    </source>
</evidence>
<dbReference type="SUPFAM" id="SSF57850">
    <property type="entry name" value="RING/U-box"/>
    <property type="match status" value="1"/>
</dbReference>
<evidence type="ECO:0000256" key="2">
    <source>
        <dbReference type="ARBA" id="ARBA00022723"/>
    </source>
</evidence>
<evidence type="ECO:0000256" key="3">
    <source>
        <dbReference type="ARBA" id="ARBA00022737"/>
    </source>
</evidence>
<keyword evidence="1" id="KW-0808">Transferase</keyword>
<dbReference type="OrthoDB" id="9977870at2759"/>
<organism evidence="9 10">
    <name type="scientific">Didymosphaeria variabile</name>
    <dbReference type="NCBI Taxonomy" id="1932322"/>
    <lineage>
        <taxon>Eukaryota</taxon>
        <taxon>Fungi</taxon>
        <taxon>Dikarya</taxon>
        <taxon>Ascomycota</taxon>
        <taxon>Pezizomycotina</taxon>
        <taxon>Dothideomycetes</taxon>
        <taxon>Pleosporomycetidae</taxon>
        <taxon>Pleosporales</taxon>
        <taxon>Massarineae</taxon>
        <taxon>Didymosphaeriaceae</taxon>
        <taxon>Didymosphaeria</taxon>
    </lineage>
</organism>
<feature type="region of interest" description="Disordered" evidence="7">
    <location>
        <begin position="305"/>
        <end position="364"/>
    </location>
</feature>
<dbReference type="Proteomes" id="UP001140513">
    <property type="component" value="Unassembled WGS sequence"/>
</dbReference>
<feature type="compositionally biased region" description="Pro residues" evidence="7">
    <location>
        <begin position="1"/>
        <end position="10"/>
    </location>
</feature>
<feature type="compositionally biased region" description="Basic residues" evidence="7">
    <location>
        <begin position="25"/>
        <end position="34"/>
    </location>
</feature>
<dbReference type="CDD" id="cd20336">
    <property type="entry name" value="Rcat_RBR"/>
    <property type="match status" value="1"/>
</dbReference>
<evidence type="ECO:0000259" key="8">
    <source>
        <dbReference type="PROSITE" id="PS51873"/>
    </source>
</evidence>
<feature type="region of interest" description="Disordered" evidence="7">
    <location>
        <begin position="1"/>
        <end position="62"/>
    </location>
</feature>
<feature type="domain" description="RING-type" evidence="8">
    <location>
        <begin position="86"/>
        <end position="300"/>
    </location>
</feature>
<keyword evidence="5" id="KW-0833">Ubl conjugation pathway</keyword>
<proteinExistence type="predicted"/>
<dbReference type="PANTHER" id="PTHR11685">
    <property type="entry name" value="RBR FAMILY RING FINGER AND IBR DOMAIN-CONTAINING"/>
    <property type="match status" value="1"/>
</dbReference>
<dbReference type="RefSeq" id="XP_056067399.1">
    <property type="nucleotide sequence ID" value="XM_056218134.1"/>
</dbReference>
<comment type="caution">
    <text evidence="9">The sequence shown here is derived from an EMBL/GenBank/DDBJ whole genome shotgun (WGS) entry which is preliminary data.</text>
</comment>
<protein>
    <recommendedName>
        <fullName evidence="8">RING-type domain-containing protein</fullName>
    </recommendedName>
</protein>
<keyword evidence="6" id="KW-0862">Zinc</keyword>
<evidence type="ECO:0000256" key="5">
    <source>
        <dbReference type="ARBA" id="ARBA00022786"/>
    </source>
</evidence>
<evidence type="ECO:0000256" key="7">
    <source>
        <dbReference type="SAM" id="MobiDB-lite"/>
    </source>
</evidence>
<dbReference type="InterPro" id="IPR031127">
    <property type="entry name" value="E3_UB_ligase_RBR"/>
</dbReference>
<evidence type="ECO:0000256" key="4">
    <source>
        <dbReference type="ARBA" id="ARBA00022771"/>
    </source>
</evidence>
<dbReference type="InterPro" id="IPR044066">
    <property type="entry name" value="TRIAD_supradom"/>
</dbReference>
<name>A0A9W9C781_9PLEO</name>
<evidence type="ECO:0000256" key="6">
    <source>
        <dbReference type="ARBA" id="ARBA00022833"/>
    </source>
</evidence>
<dbReference type="Gene3D" id="1.20.120.1750">
    <property type="match status" value="1"/>
</dbReference>
<dbReference type="EMBL" id="JAPEUX010000007">
    <property type="protein sequence ID" value="KAJ4348011.1"/>
    <property type="molecule type" value="Genomic_DNA"/>
</dbReference>
<evidence type="ECO:0000313" key="9">
    <source>
        <dbReference type="EMBL" id="KAJ4348011.1"/>
    </source>
</evidence>
<dbReference type="AlphaFoldDB" id="A0A9W9C781"/>
<dbReference type="GO" id="GO:0008270">
    <property type="term" value="F:zinc ion binding"/>
    <property type="evidence" value="ECO:0007669"/>
    <property type="project" value="UniProtKB-KW"/>
</dbReference>
<dbReference type="GO" id="GO:0016567">
    <property type="term" value="P:protein ubiquitination"/>
    <property type="evidence" value="ECO:0007669"/>
    <property type="project" value="InterPro"/>
</dbReference>
<evidence type="ECO:0000313" key="10">
    <source>
        <dbReference type="Proteomes" id="UP001140513"/>
    </source>
</evidence>
<feature type="compositionally biased region" description="Basic and acidic residues" evidence="7">
    <location>
        <begin position="347"/>
        <end position="364"/>
    </location>
</feature>
<accession>A0A9W9C781</accession>
<keyword evidence="3" id="KW-0677">Repeat</keyword>
<dbReference type="GeneID" id="80912913"/>
<dbReference type="GO" id="GO:0004842">
    <property type="term" value="F:ubiquitin-protein transferase activity"/>
    <property type="evidence" value="ECO:0007669"/>
    <property type="project" value="InterPro"/>
</dbReference>
<feature type="compositionally biased region" description="Basic and acidic residues" evidence="7">
    <location>
        <begin position="311"/>
        <end position="333"/>
    </location>
</feature>
<reference evidence="9" key="1">
    <citation type="submission" date="2022-10" db="EMBL/GenBank/DDBJ databases">
        <title>Tapping the CABI collections for fungal endophytes: first genome assemblies for Collariella, Neodidymelliopsis, Ascochyta clinopodiicola, Didymella pomorum, Didymosphaeria variabile, Neocosmospora piperis and Neocucurbitaria cava.</title>
        <authorList>
            <person name="Hill R."/>
        </authorList>
    </citation>
    <scope>NUCLEOTIDE SEQUENCE</scope>
    <source>
        <strain evidence="9">IMI 356815</strain>
    </source>
</reference>
<dbReference type="PROSITE" id="PS51873">
    <property type="entry name" value="TRIAD"/>
    <property type="match status" value="1"/>
</dbReference>